<sequence length="511" mass="57515">MLQILRRFDVGPLKIHGKEGSRVVVRQKKMKKEKKHEADGSGCHVVLFPCSLKGNLNSMLKLAQLLALHHLHVTFVNTNHHFCDFQALSQTYPTLHFKTFPHAFLHNPPSGDHSTAELYSSMNSHAKPLLTHILLSHNPTLTCLIADGFVAALSAEVADQLGIPLIHFRAISVSSFWALFCAPILFQSKQLPITGDEDMDRIITTLPGMENTLRCRDLPSFFRGTQSHLVNPLKSMVHECHQSLRAQALILNTFEELDGPLLSQIRLKFPKVFAVGPLHSHLNSRRECDAKTTPSTSSFSEVDTSCLTWLDSQPLKSVIYVSFGSIATVTREELMEFWHGLVNSKKRFLWVMRPDMVVGKDEDSHDRVPPELEEATKERGFIVGWAPQEEVLAHKAVGAFLTHSGWNSTLESLVAGVPMICWPFFADQQINSRFVSEVWKLGLDMKDVCDRHVVEKMVNDVMVHRRDEFVRSAQEMARLAHKSVSPGGSSYSSLDDLIQYIKSIGQENNKN</sequence>
<evidence type="ECO:0000256" key="4">
    <source>
        <dbReference type="RuleBase" id="RU362057"/>
    </source>
</evidence>
<dbReference type="PANTHER" id="PTHR11926:SF1392">
    <property type="entry name" value="GLYCOSYLTRANSFERASE"/>
    <property type="match status" value="1"/>
</dbReference>
<keyword evidence="2 3" id="KW-0808">Transferase</keyword>
<dbReference type="Pfam" id="PF00201">
    <property type="entry name" value="UDPGT"/>
    <property type="match status" value="1"/>
</dbReference>
<evidence type="ECO:0000256" key="1">
    <source>
        <dbReference type="ARBA" id="ARBA00009995"/>
    </source>
</evidence>
<dbReference type="SUPFAM" id="SSF53756">
    <property type="entry name" value="UDP-Glycosyltransferase/glycogen phosphorylase"/>
    <property type="match status" value="1"/>
</dbReference>
<dbReference type="Gene3D" id="3.40.50.2000">
    <property type="entry name" value="Glycogen Phosphorylase B"/>
    <property type="match status" value="2"/>
</dbReference>
<name>A0AAN9SWL2_PSOTE</name>
<dbReference type="GO" id="GO:0080044">
    <property type="term" value="F:quercetin 7-O-glucosyltransferase activity"/>
    <property type="evidence" value="ECO:0007669"/>
    <property type="project" value="TreeGrafter"/>
</dbReference>
<organism evidence="5 6">
    <name type="scientific">Psophocarpus tetragonolobus</name>
    <name type="common">Winged bean</name>
    <name type="synonym">Dolichos tetragonolobus</name>
    <dbReference type="NCBI Taxonomy" id="3891"/>
    <lineage>
        <taxon>Eukaryota</taxon>
        <taxon>Viridiplantae</taxon>
        <taxon>Streptophyta</taxon>
        <taxon>Embryophyta</taxon>
        <taxon>Tracheophyta</taxon>
        <taxon>Spermatophyta</taxon>
        <taxon>Magnoliopsida</taxon>
        <taxon>eudicotyledons</taxon>
        <taxon>Gunneridae</taxon>
        <taxon>Pentapetalae</taxon>
        <taxon>rosids</taxon>
        <taxon>fabids</taxon>
        <taxon>Fabales</taxon>
        <taxon>Fabaceae</taxon>
        <taxon>Papilionoideae</taxon>
        <taxon>50 kb inversion clade</taxon>
        <taxon>NPAAA clade</taxon>
        <taxon>indigoferoid/millettioid clade</taxon>
        <taxon>Phaseoleae</taxon>
        <taxon>Psophocarpus</taxon>
    </lineage>
</organism>
<gene>
    <name evidence="5" type="ORF">VNO78_08893</name>
</gene>
<evidence type="ECO:0000313" key="5">
    <source>
        <dbReference type="EMBL" id="KAK7407190.1"/>
    </source>
</evidence>
<dbReference type="CDD" id="cd03784">
    <property type="entry name" value="GT1_Gtf-like"/>
    <property type="match status" value="1"/>
</dbReference>
<dbReference type="PANTHER" id="PTHR11926">
    <property type="entry name" value="GLUCOSYL/GLUCURONOSYL TRANSFERASES"/>
    <property type="match status" value="1"/>
</dbReference>
<keyword evidence="3" id="KW-0328">Glycosyltransferase</keyword>
<dbReference type="FunFam" id="3.40.50.2000:FF:000040">
    <property type="entry name" value="UDP-glycosyltransferase 76C1"/>
    <property type="match status" value="1"/>
</dbReference>
<comment type="similarity">
    <text evidence="1 3">Belongs to the UDP-glycosyltransferase family.</text>
</comment>
<comment type="caution">
    <text evidence="5">The sequence shown here is derived from an EMBL/GenBank/DDBJ whole genome shotgun (WGS) entry which is preliminary data.</text>
</comment>
<evidence type="ECO:0000313" key="6">
    <source>
        <dbReference type="Proteomes" id="UP001386955"/>
    </source>
</evidence>
<dbReference type="EMBL" id="JAYMYS010000002">
    <property type="protein sequence ID" value="KAK7407190.1"/>
    <property type="molecule type" value="Genomic_DNA"/>
</dbReference>
<dbReference type="PROSITE" id="PS00375">
    <property type="entry name" value="UDPGT"/>
    <property type="match status" value="1"/>
</dbReference>
<keyword evidence="6" id="KW-1185">Reference proteome</keyword>
<dbReference type="InterPro" id="IPR002213">
    <property type="entry name" value="UDP_glucos_trans"/>
</dbReference>
<dbReference type="InterPro" id="IPR035595">
    <property type="entry name" value="UDP_glycos_trans_CS"/>
</dbReference>
<accession>A0AAN9SWL2</accession>
<protein>
    <recommendedName>
        <fullName evidence="4">Glycosyltransferase</fullName>
        <ecNumber evidence="4">2.4.1.-</ecNumber>
    </recommendedName>
</protein>
<reference evidence="5 6" key="1">
    <citation type="submission" date="2024-01" db="EMBL/GenBank/DDBJ databases">
        <title>The genomes of 5 underutilized Papilionoideae crops provide insights into root nodulation and disease resistanc.</title>
        <authorList>
            <person name="Jiang F."/>
        </authorList>
    </citation>
    <scope>NUCLEOTIDE SEQUENCE [LARGE SCALE GENOMIC DNA]</scope>
    <source>
        <strain evidence="5">DUOXIRENSHENG_FW03</strain>
        <tissue evidence="5">Leaves</tissue>
    </source>
</reference>
<evidence type="ECO:0000256" key="3">
    <source>
        <dbReference type="RuleBase" id="RU003718"/>
    </source>
</evidence>
<dbReference type="GO" id="GO:0080043">
    <property type="term" value="F:quercetin 3-O-glucosyltransferase activity"/>
    <property type="evidence" value="ECO:0007669"/>
    <property type="project" value="TreeGrafter"/>
</dbReference>
<dbReference type="EC" id="2.4.1.-" evidence="4"/>
<dbReference type="Proteomes" id="UP001386955">
    <property type="component" value="Unassembled WGS sequence"/>
</dbReference>
<dbReference type="AlphaFoldDB" id="A0AAN9SWL2"/>
<proteinExistence type="inferred from homology"/>
<evidence type="ECO:0000256" key="2">
    <source>
        <dbReference type="ARBA" id="ARBA00022679"/>
    </source>
</evidence>